<gene>
    <name evidence="3" type="ORF">GCM10009039_17640</name>
</gene>
<feature type="region of interest" description="Disordered" evidence="1">
    <location>
        <begin position="40"/>
        <end position="60"/>
    </location>
</feature>
<evidence type="ECO:0000313" key="4">
    <source>
        <dbReference type="Proteomes" id="UP000607197"/>
    </source>
</evidence>
<reference evidence="3" key="2">
    <citation type="submission" date="2020-09" db="EMBL/GenBank/DDBJ databases">
        <authorList>
            <person name="Sun Q."/>
            <person name="Ohkuma M."/>
        </authorList>
    </citation>
    <scope>NUCLEOTIDE SEQUENCE</scope>
    <source>
        <strain evidence="3">JCM 19596</strain>
    </source>
</reference>
<organism evidence="3 4">
    <name type="scientific">Halocalculus aciditolerans</name>
    <dbReference type="NCBI Taxonomy" id="1383812"/>
    <lineage>
        <taxon>Archaea</taxon>
        <taxon>Methanobacteriati</taxon>
        <taxon>Methanobacteriota</taxon>
        <taxon>Stenosarchaea group</taxon>
        <taxon>Halobacteria</taxon>
        <taxon>Halobacteriales</taxon>
        <taxon>Halobacteriaceae</taxon>
        <taxon>Halocalculus</taxon>
    </lineage>
</organism>
<dbReference type="AlphaFoldDB" id="A0A830FC12"/>
<dbReference type="RefSeq" id="WP_188978042.1">
    <property type="nucleotide sequence ID" value="NZ_BMPG01000002.1"/>
</dbReference>
<feature type="domain" description="GAF" evidence="2">
    <location>
        <begin position="110"/>
        <end position="232"/>
    </location>
</feature>
<evidence type="ECO:0000256" key="1">
    <source>
        <dbReference type="SAM" id="MobiDB-lite"/>
    </source>
</evidence>
<evidence type="ECO:0000259" key="2">
    <source>
        <dbReference type="Pfam" id="PF01590"/>
    </source>
</evidence>
<dbReference type="Gene3D" id="3.30.450.40">
    <property type="match status" value="1"/>
</dbReference>
<dbReference type="PANTHER" id="PTHR43102">
    <property type="entry name" value="SLR1143 PROTEIN"/>
    <property type="match status" value="1"/>
</dbReference>
<dbReference type="InterPro" id="IPR003018">
    <property type="entry name" value="GAF"/>
</dbReference>
<protein>
    <recommendedName>
        <fullName evidence="2">GAF domain-containing protein</fullName>
    </recommendedName>
</protein>
<dbReference type="Pfam" id="PF01590">
    <property type="entry name" value="GAF"/>
    <property type="match status" value="1"/>
</dbReference>
<evidence type="ECO:0000313" key="3">
    <source>
        <dbReference type="EMBL" id="GGL59874.1"/>
    </source>
</evidence>
<feature type="compositionally biased region" description="Polar residues" evidence="1">
    <location>
        <begin position="45"/>
        <end position="59"/>
    </location>
</feature>
<accession>A0A830FC12</accession>
<dbReference type="Proteomes" id="UP000607197">
    <property type="component" value="Unassembled WGS sequence"/>
</dbReference>
<dbReference type="SUPFAM" id="SSF55781">
    <property type="entry name" value="GAF domain-like"/>
    <property type="match status" value="1"/>
</dbReference>
<keyword evidence="4" id="KW-1185">Reference proteome</keyword>
<sequence>MAAASDTRVRYRSADPSVREFFAGLSGFRLVDDAPDVVVADDDASSPTGVPTVEGPQTTDEADAPARLAVEVREAAGHAPLPYPVPRDENARLDALHRYDTTEQTLNAHLNALTVAVSASLETPGSFIGVVDEHVERVLADDGLGIEEIPRDVAACSYGILDDDPLVIDDVDADSRVDVTGLDLPFEPQSYAGAPIRTDDGHAVGMVCVLDERERSFGDNETDALTWFADEVLRHLDDYGRA</sequence>
<dbReference type="PANTHER" id="PTHR43102:SF2">
    <property type="entry name" value="GAF DOMAIN-CONTAINING PROTEIN"/>
    <property type="match status" value="1"/>
</dbReference>
<dbReference type="EMBL" id="BMPG01000002">
    <property type="protein sequence ID" value="GGL59874.1"/>
    <property type="molecule type" value="Genomic_DNA"/>
</dbReference>
<proteinExistence type="predicted"/>
<dbReference type="InterPro" id="IPR029016">
    <property type="entry name" value="GAF-like_dom_sf"/>
</dbReference>
<comment type="caution">
    <text evidence="3">The sequence shown here is derived from an EMBL/GenBank/DDBJ whole genome shotgun (WGS) entry which is preliminary data.</text>
</comment>
<reference evidence="3" key="1">
    <citation type="journal article" date="2014" name="Int. J. Syst. Evol. Microbiol.">
        <title>Complete genome sequence of Corynebacterium casei LMG S-19264T (=DSM 44701T), isolated from a smear-ripened cheese.</title>
        <authorList>
            <consortium name="US DOE Joint Genome Institute (JGI-PGF)"/>
            <person name="Walter F."/>
            <person name="Albersmeier A."/>
            <person name="Kalinowski J."/>
            <person name="Ruckert C."/>
        </authorList>
    </citation>
    <scope>NUCLEOTIDE SEQUENCE</scope>
    <source>
        <strain evidence="3">JCM 19596</strain>
    </source>
</reference>
<name>A0A830FC12_9EURY</name>